<feature type="transmembrane region" description="Helical" evidence="1">
    <location>
        <begin position="12"/>
        <end position="31"/>
    </location>
</feature>
<feature type="transmembrane region" description="Helical" evidence="1">
    <location>
        <begin position="180"/>
        <end position="202"/>
    </location>
</feature>
<dbReference type="AlphaFoldDB" id="A9WDX6"/>
<dbReference type="InParanoid" id="A9WDX6"/>
<feature type="transmembrane region" description="Helical" evidence="1">
    <location>
        <begin position="422"/>
        <end position="448"/>
    </location>
</feature>
<feature type="transmembrane region" description="Helical" evidence="1">
    <location>
        <begin position="460"/>
        <end position="482"/>
    </location>
</feature>
<dbReference type="KEGG" id="cau:Caur_1920"/>
<dbReference type="EnsemblBacteria" id="ABY35135">
    <property type="protein sequence ID" value="ABY35135"/>
    <property type="gene ID" value="Caur_1920"/>
</dbReference>
<dbReference type="eggNOG" id="COG1287">
    <property type="taxonomic scope" value="Bacteria"/>
</dbReference>
<feature type="transmembrane region" description="Helical" evidence="1">
    <location>
        <begin position="37"/>
        <end position="58"/>
    </location>
</feature>
<name>A9WDX6_CHLAA</name>
<keyword evidence="1" id="KW-0472">Membrane</keyword>
<protein>
    <recommendedName>
        <fullName evidence="4">Glycosyltransferase RgtA/B/C/D-like domain-containing protein</fullName>
    </recommendedName>
</protein>
<keyword evidence="1" id="KW-1133">Transmembrane helix</keyword>
<feature type="transmembrane region" description="Helical" evidence="1">
    <location>
        <begin position="320"/>
        <end position="340"/>
    </location>
</feature>
<feature type="transmembrane region" description="Helical" evidence="1">
    <location>
        <begin position="153"/>
        <end position="174"/>
    </location>
</feature>
<evidence type="ECO:0008006" key="4">
    <source>
        <dbReference type="Google" id="ProtNLM"/>
    </source>
</evidence>
<feature type="transmembrane region" description="Helical" evidence="1">
    <location>
        <begin position="372"/>
        <end position="391"/>
    </location>
</feature>
<evidence type="ECO:0000313" key="3">
    <source>
        <dbReference type="Proteomes" id="UP000002008"/>
    </source>
</evidence>
<evidence type="ECO:0000256" key="1">
    <source>
        <dbReference type="SAM" id="Phobius"/>
    </source>
</evidence>
<dbReference type="HOGENOM" id="CLU_432625_0_0_0"/>
<feature type="transmembrane region" description="Helical" evidence="1">
    <location>
        <begin position="291"/>
        <end position="308"/>
    </location>
</feature>
<sequence>MTWSLLQVPLTIVGGLLLFTIPGLATLRWLYPIPLLWFERLALATSLSCVVMPILLLFSELIGWRWHGGAAWILLAVLAVVAFWPLQPYRLATYSHRHLIGWIVVSLTIAALAVRLFVVRTVPVGLFGDSYHHTVITQLLIDHGGLFHSWQPYAPAITFTYHYAFHAMAAWWHWLTGISAAQGVILVGQVMNGLAVPLLYLLTARLTHSRLTGVWAALVVGFLSFYPAYYVNWGRYTQLAGQTVLPAAAIAWMTLIDRALQPHRSWRDLRHPLFLAWLTSAGLALSHYRVAVLAICFVIAYTIVGVGLRTPLRWQILLRLGAVGAIGALGAVLLASPWLWRVQQGQITRLASALLNTSAETSNPIALETIGAAFHAGLFPFAALGLASLLWRRQSSGVVLVVWAVLAWLVANPQLLGLNGQGMITAFTVLIGAYLAIAPAAGAGWFFLMRSLALVLPVNWRHNVGTIITAQLITGLAILGWGTHMQATILDPAYQLATPADLAAAQWIKTNLPEDAAIYVNGFPAYGGYVYAGNDGGWWLSFLTGRRTNLLPMAVGFEAVDPPDTLRNIAQLNQSIQQHPIGSAEAATALRANGFTFLYNGPAANPANEYLDPGQIDQSPYYEVIYRQDGVSIWRIR</sequence>
<feature type="transmembrane region" description="Helical" evidence="1">
    <location>
        <begin position="398"/>
        <end position="416"/>
    </location>
</feature>
<organism evidence="2 3">
    <name type="scientific">Chloroflexus aurantiacus (strain ATCC 29366 / DSM 635 / J-10-fl)</name>
    <dbReference type="NCBI Taxonomy" id="324602"/>
    <lineage>
        <taxon>Bacteria</taxon>
        <taxon>Bacillati</taxon>
        <taxon>Chloroflexota</taxon>
        <taxon>Chloroflexia</taxon>
        <taxon>Chloroflexales</taxon>
        <taxon>Chloroflexineae</taxon>
        <taxon>Chloroflexaceae</taxon>
        <taxon>Chloroflexus</taxon>
    </lineage>
</organism>
<keyword evidence="3" id="KW-1185">Reference proteome</keyword>
<reference evidence="3" key="1">
    <citation type="journal article" date="2011" name="BMC Genomics">
        <title>Complete genome sequence of the filamentous anoxygenic phototrophic bacterium Chloroflexus aurantiacus.</title>
        <authorList>
            <person name="Tang K.H."/>
            <person name="Barry K."/>
            <person name="Chertkov O."/>
            <person name="Dalin E."/>
            <person name="Han C.S."/>
            <person name="Hauser L.J."/>
            <person name="Honchak B.M."/>
            <person name="Karbach L.E."/>
            <person name="Land M.L."/>
            <person name="Lapidus A."/>
            <person name="Larimer F.W."/>
            <person name="Mikhailova N."/>
            <person name="Pitluck S."/>
            <person name="Pierson B.K."/>
            <person name="Blankenship R.E."/>
        </authorList>
    </citation>
    <scope>NUCLEOTIDE SEQUENCE [LARGE SCALE GENOMIC DNA]</scope>
    <source>
        <strain evidence="3">ATCC 29366 / DSM 635 / J-10-fl</strain>
    </source>
</reference>
<evidence type="ECO:0000313" key="2">
    <source>
        <dbReference type="EMBL" id="ABY35135.1"/>
    </source>
</evidence>
<dbReference type="PATRIC" id="fig|324602.8.peg.2189"/>
<dbReference type="STRING" id="324602.Caur_1920"/>
<feature type="transmembrane region" description="Helical" evidence="1">
    <location>
        <begin position="70"/>
        <end position="87"/>
    </location>
</feature>
<dbReference type="Proteomes" id="UP000002008">
    <property type="component" value="Chromosome"/>
</dbReference>
<proteinExistence type="predicted"/>
<dbReference type="EMBL" id="CP000909">
    <property type="protein sequence ID" value="ABY35135.1"/>
    <property type="molecule type" value="Genomic_DNA"/>
</dbReference>
<gene>
    <name evidence="2" type="ordered locus">Caur_1920</name>
</gene>
<accession>A9WDX6</accession>
<feature type="transmembrane region" description="Helical" evidence="1">
    <location>
        <begin position="239"/>
        <end position="256"/>
    </location>
</feature>
<feature type="transmembrane region" description="Helical" evidence="1">
    <location>
        <begin position="214"/>
        <end position="233"/>
    </location>
</feature>
<keyword evidence="1" id="KW-0812">Transmembrane</keyword>
<feature type="transmembrane region" description="Helical" evidence="1">
    <location>
        <begin position="99"/>
        <end position="118"/>
    </location>
</feature>